<sequence length="208" mass="24031">MKDSPSKEIYIPTSADTPFPRLEYLRIHEVYEDLLIKHITSTWKMRVLRVLSITGSSPLQWTRILEESKDTLQVVELIIPFKPHERPTPIKLPHLTSLFMGLSTRDDPKASAAIWTDVIEAPGLKTLGWSRILQNHTNFWTFVERAITRYPKVSTIRLVGHTPTGLNTQFAQSRLAGVWLRSGLLIEAYRSLFFKQYRVDDEHHIVEA</sequence>
<organism evidence="1 2">
    <name type="scientific">Serendipita indica (strain DSM 11827)</name>
    <name type="common">Root endophyte fungus</name>
    <name type="synonym">Piriformospora indica</name>
    <dbReference type="NCBI Taxonomy" id="1109443"/>
    <lineage>
        <taxon>Eukaryota</taxon>
        <taxon>Fungi</taxon>
        <taxon>Dikarya</taxon>
        <taxon>Basidiomycota</taxon>
        <taxon>Agaricomycotina</taxon>
        <taxon>Agaricomycetes</taxon>
        <taxon>Sebacinales</taxon>
        <taxon>Serendipitaceae</taxon>
        <taxon>Serendipita</taxon>
    </lineage>
</organism>
<evidence type="ECO:0000313" key="2">
    <source>
        <dbReference type="Proteomes" id="UP000007148"/>
    </source>
</evidence>
<proteinExistence type="predicted"/>
<keyword evidence="2" id="KW-1185">Reference proteome</keyword>
<dbReference type="HOGENOM" id="CLU_1321352_0_0_1"/>
<comment type="caution">
    <text evidence="1">The sequence shown here is derived from an EMBL/GenBank/DDBJ whole genome shotgun (WGS) entry which is preliminary data.</text>
</comment>
<dbReference type="Proteomes" id="UP000007148">
    <property type="component" value="Unassembled WGS sequence"/>
</dbReference>
<gene>
    <name evidence="1" type="ORF">PIIN_05088</name>
</gene>
<dbReference type="EMBL" id="CAFZ01000108">
    <property type="protein sequence ID" value="CCA71153.1"/>
    <property type="molecule type" value="Genomic_DNA"/>
</dbReference>
<evidence type="ECO:0000313" key="1">
    <source>
        <dbReference type="EMBL" id="CCA71153.1"/>
    </source>
</evidence>
<dbReference type="InParanoid" id="G4TIL0"/>
<protein>
    <submittedName>
        <fullName evidence="1">Uncharacterized protein</fullName>
    </submittedName>
</protein>
<accession>G4TIL0</accession>
<reference evidence="1 2" key="1">
    <citation type="journal article" date="2011" name="PLoS Pathog.">
        <title>Endophytic Life Strategies Decoded by Genome and Transcriptome Analyses of the Mutualistic Root Symbiont Piriformospora indica.</title>
        <authorList>
            <person name="Zuccaro A."/>
            <person name="Lahrmann U."/>
            <person name="Guldener U."/>
            <person name="Langen G."/>
            <person name="Pfiffi S."/>
            <person name="Biedenkopf D."/>
            <person name="Wong P."/>
            <person name="Samans B."/>
            <person name="Grimm C."/>
            <person name="Basiewicz M."/>
            <person name="Murat C."/>
            <person name="Martin F."/>
            <person name="Kogel K.H."/>
        </authorList>
    </citation>
    <scope>NUCLEOTIDE SEQUENCE [LARGE SCALE GENOMIC DNA]</scope>
    <source>
        <strain evidence="1 2">DSM 11827</strain>
    </source>
</reference>
<dbReference type="AlphaFoldDB" id="G4TIL0"/>
<name>G4TIL0_SERID</name>